<dbReference type="GeneID" id="43582141"/>
<feature type="compositionally biased region" description="Low complexity" evidence="1">
    <location>
        <begin position="823"/>
        <end position="833"/>
    </location>
</feature>
<protein>
    <recommendedName>
        <fullName evidence="4">Protein Zds1 C-terminal domain-containing protein</fullName>
    </recommendedName>
</protein>
<feature type="region of interest" description="Disordered" evidence="1">
    <location>
        <begin position="679"/>
        <end position="702"/>
    </location>
</feature>
<dbReference type="Proteomes" id="UP000398389">
    <property type="component" value="Unassembled WGS sequence"/>
</dbReference>
<feature type="region of interest" description="Disordered" evidence="1">
    <location>
        <begin position="737"/>
        <end position="765"/>
    </location>
</feature>
<name>A0A5E8BR39_9ASCO</name>
<feature type="region of interest" description="Disordered" evidence="1">
    <location>
        <begin position="806"/>
        <end position="870"/>
    </location>
</feature>
<dbReference type="GO" id="GO:0030010">
    <property type="term" value="P:establishment of cell polarity"/>
    <property type="evidence" value="ECO:0007669"/>
    <property type="project" value="TreeGrafter"/>
</dbReference>
<keyword evidence="3" id="KW-1185">Reference proteome</keyword>
<proteinExistence type="predicted"/>
<accession>A0A5E8BR39</accession>
<dbReference type="AlphaFoldDB" id="A0A5E8BR39"/>
<evidence type="ECO:0000313" key="3">
    <source>
        <dbReference type="Proteomes" id="UP000398389"/>
    </source>
</evidence>
<feature type="compositionally biased region" description="Low complexity" evidence="1">
    <location>
        <begin position="807"/>
        <end position="816"/>
    </location>
</feature>
<feature type="compositionally biased region" description="Low complexity" evidence="1">
    <location>
        <begin position="361"/>
        <end position="371"/>
    </location>
</feature>
<dbReference type="GO" id="GO:0005737">
    <property type="term" value="C:cytoplasm"/>
    <property type="evidence" value="ECO:0007669"/>
    <property type="project" value="TreeGrafter"/>
</dbReference>
<dbReference type="GO" id="GO:0010971">
    <property type="term" value="P:positive regulation of G2/M transition of mitotic cell cycle"/>
    <property type="evidence" value="ECO:0007669"/>
    <property type="project" value="TreeGrafter"/>
</dbReference>
<dbReference type="RefSeq" id="XP_031853932.1">
    <property type="nucleotide sequence ID" value="XM_031998041.1"/>
</dbReference>
<feature type="compositionally biased region" description="Low complexity" evidence="1">
    <location>
        <begin position="681"/>
        <end position="702"/>
    </location>
</feature>
<reference evidence="2 3" key="1">
    <citation type="submission" date="2019-09" db="EMBL/GenBank/DDBJ databases">
        <authorList>
            <person name="Brejova B."/>
        </authorList>
    </citation>
    <scope>NUCLEOTIDE SEQUENCE [LARGE SCALE GENOMIC DNA]</scope>
</reference>
<dbReference type="InterPro" id="IPR040206">
    <property type="entry name" value="Zds1/2"/>
</dbReference>
<dbReference type="OrthoDB" id="5589766at2759"/>
<dbReference type="PANTHER" id="PTHR28089">
    <property type="entry name" value="PROTEIN ZDS1-RELATED"/>
    <property type="match status" value="1"/>
</dbReference>
<organism evidence="2 3">
    <name type="scientific">Magnusiomyces paraingens</name>
    <dbReference type="NCBI Taxonomy" id="2606893"/>
    <lineage>
        <taxon>Eukaryota</taxon>
        <taxon>Fungi</taxon>
        <taxon>Dikarya</taxon>
        <taxon>Ascomycota</taxon>
        <taxon>Saccharomycotina</taxon>
        <taxon>Dipodascomycetes</taxon>
        <taxon>Dipodascales</taxon>
        <taxon>Dipodascaceae</taxon>
        <taxon>Magnusiomyces</taxon>
    </lineage>
</organism>
<feature type="region of interest" description="Disordered" evidence="1">
    <location>
        <begin position="361"/>
        <end position="383"/>
    </location>
</feature>
<dbReference type="EMBL" id="CABVLU010000003">
    <property type="protein sequence ID" value="VVT52939.1"/>
    <property type="molecule type" value="Genomic_DNA"/>
</dbReference>
<feature type="region of interest" description="Disordered" evidence="1">
    <location>
        <begin position="62"/>
        <end position="83"/>
    </location>
</feature>
<gene>
    <name evidence="2" type="ORF">SAPINGB_P003323</name>
</gene>
<evidence type="ECO:0000256" key="1">
    <source>
        <dbReference type="SAM" id="MobiDB-lite"/>
    </source>
</evidence>
<feature type="compositionally biased region" description="Polar residues" evidence="1">
    <location>
        <begin position="739"/>
        <end position="761"/>
    </location>
</feature>
<dbReference type="PANTHER" id="PTHR28089:SF1">
    <property type="entry name" value="PROTEIN ZDS1-RELATED"/>
    <property type="match status" value="1"/>
</dbReference>
<evidence type="ECO:0000313" key="2">
    <source>
        <dbReference type="EMBL" id="VVT52939.1"/>
    </source>
</evidence>
<sequence>MINNNNESQNVKQVPVNPQNADLSLSLNEQNDYRGNGILRSNTSDYSTLNLELSNEIAISSISSDSGKHDKPFNSTTNPQDIKSEKFKLMAQASSEQDVKSNEFLRSPHRSNTVSGVSSKCGSTNAEVAAAVVAKEMNAVKTLKRLSIGALSTIDPDLPNYTSDIYLSNSESSINSRQYSNSSIDFQKDTDQNHSNSEYQNSEIDATHASQLLWVPAHIHPELAPQEWKTFVQNKMAEIKASVSDSSLQQTENSSFKANTVKIRRRNSRLSRQIKDQEGYTDGADILEKRKSKDLLIDQFDPTIESLSKHLRTFGELESLAMDPFQLARSLSMTTNLNSSSNSSEDPVNFIASRSQPSISDTASIDTDSPILHAPKSSLRRSTRTRYNKSFIRRGKRDIVQNNFSGSNHDQRHYEKKISVKQTEFNLKHDKSFESSNELEDDNISGKSKIDNFQKLKVSDKSCLDEKKRQFNETFSFNSELESSINSNSVNFSTVTHSHENAIHINHVGSAKIEDTDPILIVTLPTKTTTNNVKENCQRSKFVDNDSRNTTIQQDQISNSASTLNQDNLQVTDLNKQKENPISLISQNLPSLSSIHQSNPFMSNSIDQTQPADNFQILLNIERDSIFNQEEPFKEHHKFDKINKSESELITNYDSPIFEEEESQLKTKTRRSTWSWLFSGTPSNSNTNNNTNHTVSNSQTSNFKNSGELIVLHDEIPTDSEPHSSFDSGKVSTDRFLNRASSQSPILKPSAQETNEPSSSSSKDRLSNFFLKKKVVSSSTKQKDEYANCITDPNDKIKAQNLLPDQSYHSNSQSSSDTGFKNSTRSKSSGIKSSKSEKRSSRYRSKSRAQSPDESINEDKSETSTSNNFKNSNVSQTVVYTAEAAAYYGAPYQIPPHQMSDKSLQTQDDHYFNRFCYRILCMLI</sequence>
<evidence type="ECO:0008006" key="4">
    <source>
        <dbReference type="Google" id="ProtNLM"/>
    </source>
</evidence>